<evidence type="ECO:0000313" key="2">
    <source>
        <dbReference type="Proteomes" id="UP000191055"/>
    </source>
</evidence>
<dbReference type="EMBL" id="FUYV01000001">
    <property type="protein sequence ID" value="SKB32406.1"/>
    <property type="molecule type" value="Genomic_DNA"/>
</dbReference>
<reference evidence="1 2" key="1">
    <citation type="submission" date="2017-02" db="EMBL/GenBank/DDBJ databases">
        <authorList>
            <person name="Peterson S.W."/>
        </authorList>
    </citation>
    <scope>NUCLEOTIDE SEQUENCE [LARGE SCALE GENOMIC DNA]</scope>
    <source>
        <strain evidence="1 2">DSM 24412</strain>
    </source>
</reference>
<dbReference type="STRING" id="889453.SAMN03080601_00194"/>
<gene>
    <name evidence="1" type="ORF">SAMN03080601_00194</name>
</gene>
<accession>A0A1T5ABU4</accession>
<proteinExistence type="predicted"/>
<dbReference type="Proteomes" id="UP000191055">
    <property type="component" value="Unassembled WGS sequence"/>
</dbReference>
<dbReference type="AlphaFoldDB" id="A0A1T5ABU4"/>
<name>A0A1T5ABU4_9BACT</name>
<organism evidence="1 2">
    <name type="scientific">Alkalitalea saponilacus</name>
    <dbReference type="NCBI Taxonomy" id="889453"/>
    <lineage>
        <taxon>Bacteria</taxon>
        <taxon>Pseudomonadati</taxon>
        <taxon>Bacteroidota</taxon>
        <taxon>Bacteroidia</taxon>
        <taxon>Marinilabiliales</taxon>
        <taxon>Marinilabiliaceae</taxon>
        <taxon>Alkalitalea</taxon>
    </lineage>
</organism>
<keyword evidence="2" id="KW-1185">Reference proteome</keyword>
<protein>
    <submittedName>
        <fullName evidence="1">Uncharacterized protein</fullName>
    </submittedName>
</protein>
<sequence>MDFHASCRFTQLAWVLKFSYRNKLLSFHQLTVLYDNVIA</sequence>
<evidence type="ECO:0000313" key="1">
    <source>
        <dbReference type="EMBL" id="SKB32406.1"/>
    </source>
</evidence>